<dbReference type="EMBL" id="MK797984">
    <property type="protein sequence ID" value="QCG76262.1"/>
    <property type="molecule type" value="Genomic_DNA"/>
</dbReference>
<protein>
    <submittedName>
        <fullName evidence="1">Uncharacterized protein</fullName>
    </submittedName>
</protein>
<keyword evidence="2" id="KW-1185">Reference proteome</keyword>
<organism evidence="1 2">
    <name type="scientific">Pseudomonas phage vB_PaeM_PA5oct</name>
    <dbReference type="NCBI Taxonomy" id="2163605"/>
    <lineage>
        <taxon>Viruses</taxon>
        <taxon>Duplodnaviria</taxon>
        <taxon>Heunggongvirae</taxon>
        <taxon>Uroviricota</taxon>
        <taxon>Caudoviricetes</taxon>
        <taxon>Arenbergviridae</taxon>
        <taxon>Wroclawvirus</taxon>
        <taxon>Wroclawvirus PA5oct</taxon>
    </lineage>
</organism>
<accession>A0A4Y5JWC0</accession>
<gene>
    <name evidence="1" type="ORF">EST35_0382</name>
</gene>
<sequence length="64" mass="7479">MKLSEICILESSELDEELKHINGKWALVSKKTGKPLRYYEGKGKPSKDWVSKQEKSIQYWKHNG</sequence>
<evidence type="ECO:0000313" key="1">
    <source>
        <dbReference type="EMBL" id="QCG76262.1"/>
    </source>
</evidence>
<evidence type="ECO:0000313" key="2">
    <source>
        <dbReference type="Proteomes" id="UP000316733"/>
    </source>
</evidence>
<dbReference type="Proteomes" id="UP000316733">
    <property type="component" value="Segment"/>
</dbReference>
<reference evidence="2" key="1">
    <citation type="journal article" date="2020" name="bioRxiv">
        <title>Integrative omics analysis of Pseudomonas aeruginosa virus PA5oct highlights the molecular complexity of jumbo phages.</title>
        <authorList>
            <person name="Lood C."/>
            <person name="Danis-Wlodarczyk K."/>
            <person name="Blasdel B.G."/>
            <person name="Jang H.B."/>
            <person name="Vandenheuvel D."/>
            <person name="Briers Y."/>
            <person name="Noben J.-P."/>
            <person name="van Noort V."/>
            <person name="Drulis-Kawa Z."/>
            <person name="Lavigne R."/>
        </authorList>
    </citation>
    <scope>NUCLEOTIDE SEQUENCE [LARGE SCALE GENOMIC DNA]</scope>
</reference>
<proteinExistence type="predicted"/>
<name>A0A4Y5JWC0_9CAUD</name>